<dbReference type="GO" id="GO:0003677">
    <property type="term" value="F:DNA binding"/>
    <property type="evidence" value="ECO:0007669"/>
    <property type="project" value="InterPro"/>
</dbReference>
<feature type="region of interest" description="Disordered" evidence="1">
    <location>
        <begin position="110"/>
        <end position="149"/>
    </location>
</feature>
<evidence type="ECO:0000313" key="3">
    <source>
        <dbReference type="Proteomes" id="UP000234331"/>
    </source>
</evidence>
<dbReference type="AlphaFoldDB" id="A0A2I2KSH0"/>
<protein>
    <submittedName>
        <fullName evidence="2">Uncharacterized protein</fullName>
    </submittedName>
</protein>
<feature type="compositionally biased region" description="Low complexity" evidence="1">
    <location>
        <begin position="121"/>
        <end position="130"/>
    </location>
</feature>
<name>A0A2I2KSH0_9ACTN</name>
<dbReference type="Proteomes" id="UP000234331">
    <property type="component" value="Unassembled WGS sequence"/>
</dbReference>
<keyword evidence="3" id="KW-1185">Reference proteome</keyword>
<accession>A0A2I2KSH0</accession>
<proteinExistence type="predicted"/>
<organism evidence="2 3">
    <name type="scientific">Frankia canadensis</name>
    <dbReference type="NCBI Taxonomy" id="1836972"/>
    <lineage>
        <taxon>Bacteria</taxon>
        <taxon>Bacillati</taxon>
        <taxon>Actinomycetota</taxon>
        <taxon>Actinomycetes</taxon>
        <taxon>Frankiales</taxon>
        <taxon>Frankiaceae</taxon>
        <taxon>Frankia</taxon>
    </lineage>
</organism>
<dbReference type="InterPro" id="IPR010982">
    <property type="entry name" value="Lambda_DNA-bd_dom_sf"/>
</dbReference>
<dbReference type="OrthoDB" id="3397486at2"/>
<reference evidence="2 3" key="1">
    <citation type="submission" date="2017-06" db="EMBL/GenBank/DDBJ databases">
        <authorList>
            <person name="Kim H.J."/>
            <person name="Triplett B.A."/>
        </authorList>
    </citation>
    <scope>NUCLEOTIDE SEQUENCE [LARGE SCALE GENOMIC DNA]</scope>
    <source>
        <strain evidence="2">FRACA_ARgP5</strain>
    </source>
</reference>
<dbReference type="EMBL" id="FZMO01000181">
    <property type="protein sequence ID" value="SNQ48623.1"/>
    <property type="molecule type" value="Genomic_DNA"/>
</dbReference>
<dbReference type="SUPFAM" id="SSF47413">
    <property type="entry name" value="lambda repressor-like DNA-binding domains"/>
    <property type="match status" value="1"/>
</dbReference>
<gene>
    <name evidence="2" type="ORF">FRACA_2610009</name>
</gene>
<sequence length="179" mass="19113">MSISFYEWVAGLQGGERSLAEARLKYDLLRCLNAAQLASGKTDADLAIELGVSPAEISHVLDGDGDLQVSTAADYFHAMGFELGLELYDVGEQRKARVDSRDPRPVALAPQTLEGLGRQHGQQSSSTGTGASEELTPIPSGQGKWSIRERIRPATAAFKAMMSGVEGDPGKFEPGQQHG</sequence>
<evidence type="ECO:0000256" key="1">
    <source>
        <dbReference type="SAM" id="MobiDB-lite"/>
    </source>
</evidence>
<evidence type="ECO:0000313" key="2">
    <source>
        <dbReference type="EMBL" id="SNQ48623.1"/>
    </source>
</evidence>
<dbReference type="RefSeq" id="WP_133150688.1">
    <property type="nucleotide sequence ID" value="NZ_FZMO01000181.1"/>
</dbReference>